<evidence type="ECO:0000313" key="7">
    <source>
        <dbReference type="EMBL" id="KAL2095349.1"/>
    </source>
</evidence>
<evidence type="ECO:0000256" key="1">
    <source>
        <dbReference type="ARBA" id="ARBA00004370"/>
    </source>
</evidence>
<evidence type="ECO:0000259" key="6">
    <source>
        <dbReference type="PROSITE" id="PS50262"/>
    </source>
</evidence>
<feature type="transmembrane region" description="Helical" evidence="5">
    <location>
        <begin position="82"/>
        <end position="105"/>
    </location>
</feature>
<keyword evidence="3 5" id="KW-1133">Transmembrane helix</keyword>
<dbReference type="InterPro" id="IPR000276">
    <property type="entry name" value="GPCR_Rhodpsn"/>
</dbReference>
<feature type="transmembrane region" description="Helical" evidence="5">
    <location>
        <begin position="234"/>
        <end position="252"/>
    </location>
</feature>
<dbReference type="AlphaFoldDB" id="A0ABD1K8C9"/>
<keyword evidence="4 5" id="KW-0472">Membrane</keyword>
<gene>
    <name evidence="7" type="ORF">ACEWY4_010068</name>
</gene>
<evidence type="ECO:0000256" key="4">
    <source>
        <dbReference type="ARBA" id="ARBA00023136"/>
    </source>
</evidence>
<dbReference type="CDD" id="cd00637">
    <property type="entry name" value="7tm_classA_rhodopsin-like"/>
    <property type="match status" value="1"/>
</dbReference>
<feature type="transmembrane region" description="Helical" evidence="5">
    <location>
        <begin position="29"/>
        <end position="51"/>
    </location>
</feature>
<dbReference type="InterPro" id="IPR017452">
    <property type="entry name" value="GPCR_Rhodpsn_7TM"/>
</dbReference>
<dbReference type="PROSITE" id="PS50262">
    <property type="entry name" value="G_PROTEIN_RECEP_F1_2"/>
    <property type="match status" value="1"/>
</dbReference>
<accession>A0ABD1K8C9</accession>
<reference evidence="7 8" key="1">
    <citation type="submission" date="2024-09" db="EMBL/GenBank/DDBJ databases">
        <title>A chromosome-level genome assembly of Gray's grenadier anchovy, Coilia grayii.</title>
        <authorList>
            <person name="Fu Z."/>
        </authorList>
    </citation>
    <scope>NUCLEOTIDE SEQUENCE [LARGE SCALE GENOMIC DNA]</scope>
    <source>
        <strain evidence="7">G4</strain>
        <tissue evidence="7">Muscle</tissue>
    </source>
</reference>
<evidence type="ECO:0000256" key="3">
    <source>
        <dbReference type="ARBA" id="ARBA00022989"/>
    </source>
</evidence>
<dbReference type="GO" id="GO:0016020">
    <property type="term" value="C:membrane"/>
    <property type="evidence" value="ECO:0007669"/>
    <property type="project" value="UniProtKB-SubCell"/>
</dbReference>
<dbReference type="InterPro" id="IPR052921">
    <property type="entry name" value="GPCR1_Superfamily_Member"/>
</dbReference>
<feature type="domain" description="G-protein coupled receptors family 1 profile" evidence="6">
    <location>
        <begin position="42"/>
        <end position="290"/>
    </location>
</feature>
<dbReference type="Pfam" id="PF00001">
    <property type="entry name" value="7tm_1"/>
    <property type="match status" value="1"/>
</dbReference>
<dbReference type="PANTHER" id="PTHR26451:SF866">
    <property type="entry name" value="ODORANT RECEPTOR-RELATED"/>
    <property type="match status" value="1"/>
</dbReference>
<dbReference type="Gene3D" id="1.20.1070.10">
    <property type="entry name" value="Rhodopsin 7-helix transmembrane proteins"/>
    <property type="match status" value="1"/>
</dbReference>
<dbReference type="FunFam" id="1.20.1070.10:FF:000096">
    <property type="entry name" value="Odorant receptor 131-2"/>
    <property type="match status" value="1"/>
</dbReference>
<evidence type="ECO:0000256" key="2">
    <source>
        <dbReference type="ARBA" id="ARBA00022692"/>
    </source>
</evidence>
<dbReference type="EMBL" id="JBHFQA010000008">
    <property type="protein sequence ID" value="KAL2095349.1"/>
    <property type="molecule type" value="Genomic_DNA"/>
</dbReference>
<evidence type="ECO:0000256" key="5">
    <source>
        <dbReference type="SAM" id="Phobius"/>
    </source>
</evidence>
<protein>
    <recommendedName>
        <fullName evidence="6">G-protein coupled receptors family 1 profile domain-containing protein</fullName>
    </recommendedName>
</protein>
<dbReference type="PANTHER" id="PTHR26451">
    <property type="entry name" value="G_PROTEIN_RECEP_F1_2 DOMAIN-CONTAINING PROTEIN"/>
    <property type="match status" value="1"/>
</dbReference>
<keyword evidence="8" id="KW-1185">Reference proteome</keyword>
<evidence type="ECO:0000313" key="8">
    <source>
        <dbReference type="Proteomes" id="UP001591681"/>
    </source>
</evidence>
<dbReference type="Proteomes" id="UP001591681">
    <property type="component" value="Unassembled WGS sequence"/>
</dbReference>
<keyword evidence="2 5" id="KW-0812">Transmembrane</keyword>
<proteinExistence type="predicted"/>
<comment type="caution">
    <text evidence="7">The sequence shown here is derived from an EMBL/GenBank/DDBJ whole genome shotgun (WGS) entry which is preliminary data.</text>
</comment>
<sequence length="319" mass="36345">MTNKSSNEIQYLEQVAYTLRIRDDTLIKLSVVVLASLLFIYINSMMFYTLLSRPVFRELPRYVLFAHMLCNDTVQMAVTSMLFIMVMYLLQLTKALCAVIVYVSAVTYRNAAFNVAVMSLERYVAICFPLRHSQMVTHSATAVAISVMWMLSSICPVIDIFYGIIMDPMFFSGQIFCFREMLVRTTWQIKMFQTVNGMSFVSVTLIIIFTYIGVIIAARGVSTDKSTAQKAKRTILLHFIQLIFCLTSLLYGSIEGLLTNLSNVELFRSLRFVNFLLMLILPRCLSPLIYGLRDDAVRPLFLYYVGCGSKKVKPSVNAH</sequence>
<dbReference type="SUPFAM" id="SSF81321">
    <property type="entry name" value="Family A G protein-coupled receptor-like"/>
    <property type="match status" value="1"/>
</dbReference>
<feature type="transmembrane region" description="Helical" evidence="5">
    <location>
        <begin position="142"/>
        <end position="165"/>
    </location>
</feature>
<comment type="subcellular location">
    <subcellularLocation>
        <location evidence="1">Membrane</location>
    </subcellularLocation>
</comment>
<organism evidence="7 8">
    <name type="scientific">Coilia grayii</name>
    <name type="common">Gray's grenadier anchovy</name>
    <dbReference type="NCBI Taxonomy" id="363190"/>
    <lineage>
        <taxon>Eukaryota</taxon>
        <taxon>Metazoa</taxon>
        <taxon>Chordata</taxon>
        <taxon>Craniata</taxon>
        <taxon>Vertebrata</taxon>
        <taxon>Euteleostomi</taxon>
        <taxon>Actinopterygii</taxon>
        <taxon>Neopterygii</taxon>
        <taxon>Teleostei</taxon>
        <taxon>Clupei</taxon>
        <taxon>Clupeiformes</taxon>
        <taxon>Clupeoidei</taxon>
        <taxon>Engraulidae</taxon>
        <taxon>Coilinae</taxon>
        <taxon>Coilia</taxon>
    </lineage>
</organism>
<feature type="transmembrane region" description="Helical" evidence="5">
    <location>
        <begin position="272"/>
        <end position="292"/>
    </location>
</feature>
<name>A0ABD1K8C9_9TELE</name>
<feature type="transmembrane region" description="Helical" evidence="5">
    <location>
        <begin position="200"/>
        <end position="222"/>
    </location>
</feature>